<dbReference type="Proteomes" id="UP000835052">
    <property type="component" value="Unassembled WGS sequence"/>
</dbReference>
<evidence type="ECO:0000256" key="14">
    <source>
        <dbReference type="ARBA" id="ARBA00023286"/>
    </source>
</evidence>
<evidence type="ECO:0000256" key="16">
    <source>
        <dbReference type="ARBA" id="ARBA00034104"/>
    </source>
</evidence>
<feature type="domain" description="Neurotransmitter-gated ion-channel ligand-binding" evidence="20">
    <location>
        <begin position="262"/>
        <end position="466"/>
    </location>
</feature>
<comment type="similarity">
    <text evidence="1">Belongs to the ligand-gated ion channel (TC 1.A.9) family. Acetylcholine receptor (TC 1.A.9.1) subfamily.</text>
</comment>
<keyword evidence="10" id="KW-1015">Disulfide bond</keyword>
<reference evidence="22" key="1">
    <citation type="submission" date="2020-10" db="EMBL/GenBank/DDBJ databases">
        <authorList>
            <person name="Kikuchi T."/>
        </authorList>
    </citation>
    <scope>NUCLEOTIDE SEQUENCE</scope>
    <source>
        <strain evidence="22">NKZ352</strain>
    </source>
</reference>
<keyword evidence="5" id="KW-0732">Signal</keyword>
<dbReference type="InterPro" id="IPR006029">
    <property type="entry name" value="Neurotrans-gated_channel_TM"/>
</dbReference>
<organism evidence="22 23">
    <name type="scientific">Caenorhabditis auriculariae</name>
    <dbReference type="NCBI Taxonomy" id="2777116"/>
    <lineage>
        <taxon>Eukaryota</taxon>
        <taxon>Metazoa</taxon>
        <taxon>Ecdysozoa</taxon>
        <taxon>Nematoda</taxon>
        <taxon>Chromadorea</taxon>
        <taxon>Rhabditida</taxon>
        <taxon>Rhabditina</taxon>
        <taxon>Rhabditomorpha</taxon>
        <taxon>Rhabditoidea</taxon>
        <taxon>Rhabditidae</taxon>
        <taxon>Peloderinae</taxon>
        <taxon>Caenorhabditis</taxon>
    </lineage>
</organism>
<evidence type="ECO:0000256" key="11">
    <source>
        <dbReference type="ARBA" id="ARBA00023170"/>
    </source>
</evidence>
<dbReference type="InterPro" id="IPR006201">
    <property type="entry name" value="Neur_channel"/>
</dbReference>
<evidence type="ECO:0000259" key="21">
    <source>
        <dbReference type="Pfam" id="PF02932"/>
    </source>
</evidence>
<proteinExistence type="inferred from homology"/>
<evidence type="ECO:0000256" key="4">
    <source>
        <dbReference type="ARBA" id="ARBA00022692"/>
    </source>
</evidence>
<evidence type="ECO:0000256" key="1">
    <source>
        <dbReference type="ARBA" id="ARBA00009237"/>
    </source>
</evidence>
<feature type="region of interest" description="Disordered" evidence="19">
    <location>
        <begin position="166"/>
        <end position="230"/>
    </location>
</feature>
<dbReference type="NCBIfam" id="TIGR00860">
    <property type="entry name" value="LIC"/>
    <property type="match status" value="1"/>
</dbReference>
<name>A0A8S1HI16_9PELO</name>
<evidence type="ECO:0000256" key="8">
    <source>
        <dbReference type="ARBA" id="ARBA00023065"/>
    </source>
</evidence>
<feature type="coiled-coil region" evidence="18">
    <location>
        <begin position="88"/>
        <end position="150"/>
    </location>
</feature>
<evidence type="ECO:0000256" key="9">
    <source>
        <dbReference type="ARBA" id="ARBA00023136"/>
    </source>
</evidence>
<dbReference type="GO" id="GO:0022848">
    <property type="term" value="F:acetylcholine-gated monoatomic cation-selective channel activity"/>
    <property type="evidence" value="ECO:0007669"/>
    <property type="project" value="InterPro"/>
</dbReference>
<evidence type="ECO:0000259" key="20">
    <source>
        <dbReference type="Pfam" id="PF02931"/>
    </source>
</evidence>
<comment type="subcellular location">
    <subcellularLocation>
        <location evidence="16">Postsynaptic cell membrane</location>
        <topology evidence="16">Multi-pass membrane protein</topology>
    </subcellularLocation>
</comment>
<evidence type="ECO:0000256" key="19">
    <source>
        <dbReference type="SAM" id="MobiDB-lite"/>
    </source>
</evidence>
<dbReference type="PRINTS" id="PR00254">
    <property type="entry name" value="NICOTINICR"/>
</dbReference>
<keyword evidence="15 17" id="KW-0407">Ion channel</keyword>
<dbReference type="Pfam" id="PF02931">
    <property type="entry name" value="Neur_chan_LBD"/>
    <property type="match status" value="1"/>
</dbReference>
<dbReference type="Gene3D" id="1.20.58.390">
    <property type="entry name" value="Neurotransmitter-gated ion-channel transmembrane domain"/>
    <property type="match status" value="2"/>
</dbReference>
<keyword evidence="6 17" id="KW-1133">Transmembrane helix</keyword>
<dbReference type="EMBL" id="CAJGYM010000047">
    <property type="protein sequence ID" value="CAD6194787.1"/>
    <property type="molecule type" value="Genomic_DNA"/>
</dbReference>
<feature type="domain" description="Neurotransmitter-gated ion-channel transmembrane" evidence="21">
    <location>
        <begin position="473"/>
        <end position="675"/>
    </location>
</feature>
<evidence type="ECO:0000256" key="17">
    <source>
        <dbReference type="RuleBase" id="RU000687"/>
    </source>
</evidence>
<keyword evidence="13" id="KW-0628">Postsynaptic cell membrane</keyword>
<comment type="caution">
    <text evidence="22">The sequence shown here is derived from an EMBL/GenBank/DDBJ whole genome shotgun (WGS) entry which is preliminary data.</text>
</comment>
<evidence type="ECO:0000256" key="5">
    <source>
        <dbReference type="ARBA" id="ARBA00022729"/>
    </source>
</evidence>
<dbReference type="InterPro" id="IPR036734">
    <property type="entry name" value="Neur_chan_lig-bd_sf"/>
</dbReference>
<dbReference type="GO" id="GO:0004888">
    <property type="term" value="F:transmembrane signaling receptor activity"/>
    <property type="evidence" value="ECO:0007669"/>
    <property type="project" value="InterPro"/>
</dbReference>
<protein>
    <submittedName>
        <fullName evidence="22">Uncharacterized protein</fullName>
    </submittedName>
</protein>
<keyword evidence="4 17" id="KW-0812">Transmembrane</keyword>
<evidence type="ECO:0000256" key="3">
    <source>
        <dbReference type="ARBA" id="ARBA00022475"/>
    </source>
</evidence>
<accession>A0A8S1HI16</accession>
<evidence type="ECO:0000256" key="6">
    <source>
        <dbReference type="ARBA" id="ARBA00022989"/>
    </source>
</evidence>
<dbReference type="PRINTS" id="PR00252">
    <property type="entry name" value="NRIONCHANNEL"/>
</dbReference>
<keyword evidence="12" id="KW-0325">Glycoprotein</keyword>
<evidence type="ECO:0000313" key="22">
    <source>
        <dbReference type="EMBL" id="CAD6194787.1"/>
    </source>
</evidence>
<dbReference type="SUPFAM" id="SSF63712">
    <property type="entry name" value="Nicotinic receptor ligand binding domain-like"/>
    <property type="match status" value="1"/>
</dbReference>
<dbReference type="Gene3D" id="2.70.170.10">
    <property type="entry name" value="Neurotransmitter-gated ion-channel ligand-binding domain"/>
    <property type="match status" value="1"/>
</dbReference>
<dbReference type="FunFam" id="1.20.58.390:FF:000046">
    <property type="entry name" value="AcetylCholine Receptor"/>
    <property type="match status" value="1"/>
</dbReference>
<evidence type="ECO:0000256" key="10">
    <source>
        <dbReference type="ARBA" id="ARBA00023157"/>
    </source>
</evidence>
<keyword evidence="8 17" id="KW-0406">Ion transport</keyword>
<dbReference type="CDD" id="cd19051">
    <property type="entry name" value="LGIC_TM_cation"/>
    <property type="match status" value="1"/>
</dbReference>
<dbReference type="InterPro" id="IPR006202">
    <property type="entry name" value="Neur_chan_lig-bd"/>
</dbReference>
<keyword evidence="3" id="KW-1003">Cell membrane</keyword>
<dbReference type="PANTHER" id="PTHR18945">
    <property type="entry name" value="NEUROTRANSMITTER GATED ION CHANNEL"/>
    <property type="match status" value="1"/>
</dbReference>
<evidence type="ECO:0000313" key="23">
    <source>
        <dbReference type="Proteomes" id="UP000835052"/>
    </source>
</evidence>
<evidence type="ECO:0000256" key="12">
    <source>
        <dbReference type="ARBA" id="ARBA00023180"/>
    </source>
</evidence>
<evidence type="ECO:0000256" key="13">
    <source>
        <dbReference type="ARBA" id="ARBA00023257"/>
    </source>
</evidence>
<feature type="transmembrane region" description="Helical" evidence="17">
    <location>
        <begin position="467"/>
        <end position="486"/>
    </location>
</feature>
<dbReference type="PROSITE" id="PS00236">
    <property type="entry name" value="NEUROTR_ION_CHANNEL"/>
    <property type="match status" value="1"/>
</dbReference>
<dbReference type="InterPro" id="IPR036719">
    <property type="entry name" value="Neuro-gated_channel_TM_sf"/>
</dbReference>
<keyword evidence="14" id="KW-1071">Ligand-gated ion channel</keyword>
<sequence length="688" mass="78630">MFFTSCSHIVCASCRAEDEACKMCSKSCKHVAIGPGMPQNIADLFRNPKDLAAEVYQKLLRVVAFQKFHRERIEEYDKRANTMRTEHMKKANESLQQIAAQKKSTEENSAKLRRKLEKEQMELKALEERLAAEEKVLQEMKEKAGEFLDNDDIQVIEVVQTATPSRTTPNFQKMRSEAQSPYKKTPVSVQREFQRMSVHQREVTPSLSRRTSRDASSFSNTISSNTSSSSNHFANLLASQQFRKKDSPRVLMSVSRRSSAERSYNPQERPVRNASQALVVKIKLFLQQILDVDEQNQIVSVNAWLSYTWFDYKLQWDPEKYGGIQDVRFPGSSDHIWKPDILLYNSAAEDFDSTYKSNLVAYNTGNVVWIPPGVLKFVCQLDVTWFPFDDQICEMKFGSWTFHGYAIDLQIDDAENSTNAMDLSTFLVNGEWIVVDSPAERQVNYFKCCPEPYPTVKYFLHIRRRTLYYGFNLIIPSLLISLMAILGFMFPPDGGEKITLEVTILLAIVFFLSMVSEMTPPTSEAVPLIGVFFSCCMLVVSASVVFTIVVLNLHFRTADSHVMSPVIKHVLLEFLPWLLCMSRPGYEFVRGSAIDKIPPLPKAPESPLRPDLPTHHPVYEAQVLLLQSIHKELRKVVAFYTKEEKDEQTQQDWRFAAMVVDRACLIVFTFFIVLSILAIILSAPHLIA</sequence>
<feature type="compositionally biased region" description="Polar residues" evidence="19">
    <location>
        <begin position="255"/>
        <end position="266"/>
    </location>
</feature>
<dbReference type="GO" id="GO:0045211">
    <property type="term" value="C:postsynaptic membrane"/>
    <property type="evidence" value="ECO:0007669"/>
    <property type="project" value="UniProtKB-SubCell"/>
</dbReference>
<feature type="transmembrane region" description="Helical" evidence="17">
    <location>
        <begin position="528"/>
        <end position="553"/>
    </location>
</feature>
<keyword evidence="11" id="KW-0675">Receptor</keyword>
<dbReference type="AlphaFoldDB" id="A0A8S1HI16"/>
<dbReference type="SUPFAM" id="SSF90112">
    <property type="entry name" value="Neurotransmitter-gated ion-channel transmembrane pore"/>
    <property type="match status" value="1"/>
</dbReference>
<feature type="compositionally biased region" description="Low complexity" evidence="19">
    <location>
        <begin position="216"/>
        <end position="230"/>
    </location>
</feature>
<dbReference type="OrthoDB" id="5975154at2759"/>
<evidence type="ECO:0000256" key="18">
    <source>
        <dbReference type="SAM" id="Coils"/>
    </source>
</evidence>
<gene>
    <name evidence="22" type="ORF">CAUJ_LOCUS10706</name>
</gene>
<dbReference type="CDD" id="cd18997">
    <property type="entry name" value="LGIC_ECD_nAChR"/>
    <property type="match status" value="1"/>
</dbReference>
<dbReference type="InterPro" id="IPR002394">
    <property type="entry name" value="Nicotinic_acetylcholine_rcpt"/>
</dbReference>
<evidence type="ECO:0000256" key="15">
    <source>
        <dbReference type="ARBA" id="ARBA00023303"/>
    </source>
</evidence>
<dbReference type="FunFam" id="2.70.170.10:FF:000016">
    <property type="entry name" value="Nicotinic acetylcholine receptor subunit"/>
    <property type="match status" value="1"/>
</dbReference>
<keyword evidence="23" id="KW-1185">Reference proteome</keyword>
<dbReference type="Pfam" id="PF02932">
    <property type="entry name" value="Neur_chan_memb"/>
    <property type="match status" value="1"/>
</dbReference>
<feature type="transmembrane region" description="Helical" evidence="17">
    <location>
        <begin position="498"/>
        <end position="516"/>
    </location>
</feature>
<keyword evidence="18" id="KW-0175">Coiled coil</keyword>
<feature type="region of interest" description="Disordered" evidence="19">
    <location>
        <begin position="247"/>
        <end position="270"/>
    </location>
</feature>
<feature type="transmembrane region" description="Helical" evidence="17">
    <location>
        <begin position="663"/>
        <end position="687"/>
    </location>
</feature>
<evidence type="ECO:0000256" key="2">
    <source>
        <dbReference type="ARBA" id="ARBA00022448"/>
    </source>
</evidence>
<keyword evidence="9 17" id="KW-0472">Membrane</keyword>
<dbReference type="InterPro" id="IPR038050">
    <property type="entry name" value="Neuro_actylchol_rec"/>
</dbReference>
<evidence type="ECO:0000256" key="7">
    <source>
        <dbReference type="ARBA" id="ARBA00023018"/>
    </source>
</evidence>
<keyword evidence="2 17" id="KW-0813">Transport</keyword>
<keyword evidence="7" id="KW-0770">Synapse</keyword>
<dbReference type="InterPro" id="IPR018000">
    <property type="entry name" value="Neurotransmitter_ion_chnl_CS"/>
</dbReference>
<feature type="compositionally biased region" description="Polar residues" evidence="19">
    <location>
        <begin position="166"/>
        <end position="179"/>
    </location>
</feature>